<sequence length="172" mass="18004">MTQLDATLTQIKTLLEDTTLDAAAKSASIHALTDPAKIAARALRTDIVADGLGDALSVLDAIGSASGLSPAEWYAEVKDELTGLADRYWNWLDAPDADAKWDVTISAREAVFATLPASGEAVEFSQLAAKLSSLSAAAIRAGLIALNEEGLADLKYGSGWFRVIATGKIPTT</sequence>
<dbReference type="AlphaFoldDB" id="A0AA41QXU8"/>
<accession>A0AA41QXU8</accession>
<dbReference type="Proteomes" id="UP001165341">
    <property type="component" value="Unassembled WGS sequence"/>
</dbReference>
<comment type="caution">
    <text evidence="1">The sequence shown here is derived from an EMBL/GenBank/DDBJ whole genome shotgun (WGS) entry which is preliminary data.</text>
</comment>
<reference evidence="1" key="1">
    <citation type="submission" date="2022-03" db="EMBL/GenBank/DDBJ databases">
        <title>Cryobacterium sp. nov. strain ZS14-85, isolated from Antarctic soil.</title>
        <authorList>
            <person name="Li J."/>
            <person name="Niu G."/>
        </authorList>
    </citation>
    <scope>NUCLEOTIDE SEQUENCE</scope>
    <source>
        <strain evidence="1">ZS14-85</strain>
    </source>
</reference>
<proteinExistence type="predicted"/>
<protein>
    <submittedName>
        <fullName evidence="1">Uncharacterized protein</fullName>
    </submittedName>
</protein>
<gene>
    <name evidence="1" type="ORF">MQH31_17745</name>
</gene>
<organism evidence="1 2">
    <name type="scientific">Cryobacterium zhongshanensis</name>
    <dbReference type="NCBI Taxonomy" id="2928153"/>
    <lineage>
        <taxon>Bacteria</taxon>
        <taxon>Bacillati</taxon>
        <taxon>Actinomycetota</taxon>
        <taxon>Actinomycetes</taxon>
        <taxon>Micrococcales</taxon>
        <taxon>Microbacteriaceae</taxon>
        <taxon>Cryobacterium</taxon>
    </lineage>
</organism>
<name>A0AA41QXU8_9MICO</name>
<keyword evidence="2" id="KW-1185">Reference proteome</keyword>
<evidence type="ECO:0000313" key="1">
    <source>
        <dbReference type="EMBL" id="MCI4659651.1"/>
    </source>
</evidence>
<evidence type="ECO:0000313" key="2">
    <source>
        <dbReference type="Proteomes" id="UP001165341"/>
    </source>
</evidence>
<dbReference type="EMBL" id="JALGAR010000006">
    <property type="protein sequence ID" value="MCI4659651.1"/>
    <property type="molecule type" value="Genomic_DNA"/>
</dbReference>
<dbReference type="RefSeq" id="WP_243013142.1">
    <property type="nucleotide sequence ID" value="NZ_JALGAR010000006.1"/>
</dbReference>